<organism evidence="2 3">
    <name type="scientific">Eumeta variegata</name>
    <name type="common">Bagworm moth</name>
    <name type="synonym">Eumeta japonica</name>
    <dbReference type="NCBI Taxonomy" id="151549"/>
    <lineage>
        <taxon>Eukaryota</taxon>
        <taxon>Metazoa</taxon>
        <taxon>Ecdysozoa</taxon>
        <taxon>Arthropoda</taxon>
        <taxon>Hexapoda</taxon>
        <taxon>Insecta</taxon>
        <taxon>Pterygota</taxon>
        <taxon>Neoptera</taxon>
        <taxon>Endopterygota</taxon>
        <taxon>Lepidoptera</taxon>
        <taxon>Glossata</taxon>
        <taxon>Ditrysia</taxon>
        <taxon>Tineoidea</taxon>
        <taxon>Psychidae</taxon>
        <taxon>Oiketicinae</taxon>
        <taxon>Eumeta</taxon>
    </lineage>
</organism>
<evidence type="ECO:0000313" key="2">
    <source>
        <dbReference type="EMBL" id="GBP06282.1"/>
    </source>
</evidence>
<comment type="caution">
    <text evidence="2">The sequence shown here is derived from an EMBL/GenBank/DDBJ whole genome shotgun (WGS) entry which is preliminary data.</text>
</comment>
<dbReference type="Proteomes" id="UP000299102">
    <property type="component" value="Unassembled WGS sequence"/>
</dbReference>
<dbReference type="AlphaFoldDB" id="A0A4C1SVU4"/>
<evidence type="ECO:0000256" key="1">
    <source>
        <dbReference type="SAM" id="MobiDB-lite"/>
    </source>
</evidence>
<keyword evidence="3" id="KW-1185">Reference proteome</keyword>
<evidence type="ECO:0000313" key="3">
    <source>
        <dbReference type="Proteomes" id="UP000299102"/>
    </source>
</evidence>
<feature type="region of interest" description="Disordered" evidence="1">
    <location>
        <begin position="33"/>
        <end position="73"/>
    </location>
</feature>
<name>A0A4C1SVU4_EUMVA</name>
<gene>
    <name evidence="2" type="ORF">EVAR_101584_1</name>
</gene>
<sequence>MVKYVSSRPVASMILAILHMCIFQLRRTQSEIQDQLEAGGQPSSESFTRKRSGQGSAGYISAADRISSADNFE</sequence>
<protein>
    <submittedName>
        <fullName evidence="2">Uncharacterized protein</fullName>
    </submittedName>
</protein>
<reference evidence="2 3" key="1">
    <citation type="journal article" date="2019" name="Commun. Biol.">
        <title>The bagworm genome reveals a unique fibroin gene that provides high tensile strength.</title>
        <authorList>
            <person name="Kono N."/>
            <person name="Nakamura H."/>
            <person name="Ohtoshi R."/>
            <person name="Tomita M."/>
            <person name="Numata K."/>
            <person name="Arakawa K."/>
        </authorList>
    </citation>
    <scope>NUCLEOTIDE SEQUENCE [LARGE SCALE GENOMIC DNA]</scope>
</reference>
<accession>A0A4C1SVU4</accession>
<proteinExistence type="predicted"/>
<dbReference type="EMBL" id="BGZK01004010">
    <property type="protein sequence ID" value="GBP06282.1"/>
    <property type="molecule type" value="Genomic_DNA"/>
</dbReference>